<name>A3DB70_SHEB5</name>
<dbReference type="SUPFAM" id="SSF143120">
    <property type="entry name" value="YefM-like"/>
    <property type="match status" value="1"/>
</dbReference>
<dbReference type="RefSeq" id="WP_011839998.1">
    <property type="nucleotide sequence ID" value="NC_009036.1"/>
</dbReference>
<evidence type="ECO:0000256" key="1">
    <source>
        <dbReference type="ARBA" id="ARBA00009981"/>
    </source>
</evidence>
<dbReference type="Proteomes" id="UP000001557">
    <property type="component" value="Plasmid pSbal02"/>
</dbReference>
<gene>
    <name evidence="3" type="ordered locus">Sbal_4434</name>
</gene>
<comment type="function">
    <text evidence="2">Antitoxin component of a type II toxin-antitoxin (TA) system.</text>
</comment>
<evidence type="ECO:0000313" key="3">
    <source>
        <dbReference type="EMBL" id="ABN63983.1"/>
    </source>
</evidence>
<dbReference type="InterPro" id="IPR006442">
    <property type="entry name" value="Antitoxin_Phd/YefM"/>
</dbReference>
<evidence type="ECO:0000256" key="2">
    <source>
        <dbReference type="RuleBase" id="RU362080"/>
    </source>
</evidence>
<dbReference type="InterPro" id="IPR036165">
    <property type="entry name" value="YefM-like_sf"/>
</dbReference>
<dbReference type="KEGG" id="sbl:Sbal_4434"/>
<dbReference type="PANTHER" id="PTHR33713">
    <property type="entry name" value="ANTITOXIN YAFN-RELATED"/>
    <property type="match status" value="1"/>
</dbReference>
<dbReference type="EMBL" id="CP000565">
    <property type="protein sequence ID" value="ABN63983.1"/>
    <property type="molecule type" value="Genomic_DNA"/>
</dbReference>
<accession>A3DB70</accession>
<geneLocation type="plasmid" evidence="3 4">
    <name>pSbal02</name>
</geneLocation>
<keyword evidence="3" id="KW-0614">Plasmid</keyword>
<organism evidence="3 4">
    <name type="scientific">Shewanella baltica (strain OS155 / ATCC BAA-1091)</name>
    <dbReference type="NCBI Taxonomy" id="325240"/>
    <lineage>
        <taxon>Bacteria</taxon>
        <taxon>Pseudomonadati</taxon>
        <taxon>Pseudomonadota</taxon>
        <taxon>Gammaproteobacteria</taxon>
        <taxon>Alteromonadales</taxon>
        <taxon>Shewanellaceae</taxon>
        <taxon>Shewanella</taxon>
    </lineage>
</organism>
<dbReference type="HOGENOM" id="CLU_155837_1_1_6"/>
<dbReference type="AlphaFoldDB" id="A3DB70"/>
<dbReference type="Gene3D" id="3.40.1620.10">
    <property type="entry name" value="YefM-like domain"/>
    <property type="match status" value="1"/>
</dbReference>
<sequence>MAIYSFTEVRSNFKSICDTVVNDCEPVVIHRRGNENVVLFSESEFNSWKETLYLLSNPANAKRLLESIKQVNDGHASEHELSE</sequence>
<dbReference type="InterPro" id="IPR051405">
    <property type="entry name" value="phD/YefM_antitoxin"/>
</dbReference>
<protein>
    <recommendedName>
        <fullName evidence="2">Antitoxin</fullName>
    </recommendedName>
</protein>
<dbReference type="PANTHER" id="PTHR33713:SF6">
    <property type="entry name" value="ANTITOXIN YEFM"/>
    <property type="match status" value="1"/>
</dbReference>
<dbReference type="Pfam" id="PF02604">
    <property type="entry name" value="PhdYeFM_antitox"/>
    <property type="match status" value="1"/>
</dbReference>
<evidence type="ECO:0000313" key="4">
    <source>
        <dbReference type="Proteomes" id="UP000001557"/>
    </source>
</evidence>
<dbReference type="OrthoDB" id="9802003at2"/>
<comment type="similarity">
    <text evidence="1 2">Belongs to the phD/YefM antitoxin family.</text>
</comment>
<keyword evidence="4" id="KW-1185">Reference proteome</keyword>
<reference evidence="3 4" key="1">
    <citation type="submission" date="2007-02" db="EMBL/GenBank/DDBJ databases">
        <title>Complete sequence of plasmid pSbal02 of Shewanella baltica OS155.</title>
        <authorList>
            <consortium name="US DOE Joint Genome Institute"/>
            <person name="Copeland A."/>
            <person name="Lucas S."/>
            <person name="Lapidus A."/>
            <person name="Barry K."/>
            <person name="Detter J.C."/>
            <person name="Glavina del Rio T."/>
            <person name="Hammon N."/>
            <person name="Israni S."/>
            <person name="Dalin E."/>
            <person name="Tice H."/>
            <person name="Pitluck S."/>
            <person name="Sims D.R."/>
            <person name="Brettin T."/>
            <person name="Bruce D."/>
            <person name="Han C."/>
            <person name="Tapia R."/>
            <person name="Brainard J."/>
            <person name="Schmutz J."/>
            <person name="Larimer F."/>
            <person name="Land M."/>
            <person name="Hauser L."/>
            <person name="Kyrpides N."/>
            <person name="Mikhailova N."/>
            <person name="Brettar I."/>
            <person name="Klappenbach J."/>
            <person name="Konstantinidis K."/>
            <person name="Rodrigues J."/>
            <person name="Tiedje J."/>
            <person name="Richardson P."/>
        </authorList>
    </citation>
    <scope>NUCLEOTIDE SEQUENCE [LARGE SCALE GENOMIC DNA]</scope>
    <source>
        <strain evidence="4">OS155 / ATCC BAA-1091</strain>
        <plasmid evidence="3 4">pSbal02</plasmid>
    </source>
</reference>
<dbReference type="Gene3D" id="6.10.250.330">
    <property type="match status" value="1"/>
</dbReference>
<dbReference type="NCBIfam" id="TIGR01552">
    <property type="entry name" value="phd_fam"/>
    <property type="match status" value="1"/>
</dbReference>
<proteinExistence type="inferred from homology"/>